<reference evidence="5" key="1">
    <citation type="journal article" date="2019" name="Int. J. Syst. Evol. Microbiol.">
        <title>The Global Catalogue of Microorganisms (GCM) 10K type strain sequencing project: providing services to taxonomists for standard genome sequencing and annotation.</title>
        <authorList>
            <consortium name="The Broad Institute Genomics Platform"/>
            <consortium name="The Broad Institute Genome Sequencing Center for Infectious Disease"/>
            <person name="Wu L."/>
            <person name="Ma J."/>
        </authorList>
    </citation>
    <scope>NUCLEOTIDE SEQUENCE [LARGE SCALE GENOMIC DNA]</scope>
    <source>
        <strain evidence="5">CCUG 63419</strain>
    </source>
</reference>
<comment type="function">
    <text evidence="2">One of several proteins that assist in the late maturation steps of the functional core of the 30S ribosomal subunit. Associates with free 30S ribosomal subunits (but not with 30S subunits that are part of 70S ribosomes or polysomes). Required for efficient processing of 16S rRNA. May interact with the 5'-terminal helix region of 16S rRNA.</text>
</comment>
<proteinExistence type="inferred from homology"/>
<dbReference type="RefSeq" id="WP_340675669.1">
    <property type="nucleotide sequence ID" value="NZ_JBHTIT010000001.1"/>
</dbReference>
<dbReference type="Pfam" id="PF02033">
    <property type="entry name" value="RBFA"/>
    <property type="match status" value="1"/>
</dbReference>
<dbReference type="HAMAP" id="MF_00003">
    <property type="entry name" value="RbfA"/>
    <property type="match status" value="1"/>
</dbReference>
<comment type="subcellular location">
    <subcellularLocation>
        <location evidence="2">Cytoplasm</location>
    </subcellularLocation>
</comment>
<dbReference type="Proteomes" id="UP001597044">
    <property type="component" value="Unassembled WGS sequence"/>
</dbReference>
<evidence type="ECO:0000313" key="4">
    <source>
        <dbReference type="EMBL" id="MFD0950885.1"/>
    </source>
</evidence>
<name>A0ABW3HJF2_9GAMM</name>
<comment type="subunit">
    <text evidence="2">Monomer. Binds 30S ribosomal subunits, but not 50S ribosomal subunits or 70S ribosomes.</text>
</comment>
<keyword evidence="1 2" id="KW-0690">Ribosome biogenesis</keyword>
<feature type="region of interest" description="Disordered" evidence="3">
    <location>
        <begin position="120"/>
        <end position="143"/>
    </location>
</feature>
<dbReference type="Gene3D" id="3.30.300.20">
    <property type="match status" value="1"/>
</dbReference>
<dbReference type="NCBIfam" id="TIGR00082">
    <property type="entry name" value="rbfA"/>
    <property type="match status" value="1"/>
</dbReference>
<comment type="caution">
    <text evidence="4">The sequence shown here is derived from an EMBL/GenBank/DDBJ whole genome shotgun (WGS) entry which is preliminary data.</text>
</comment>
<evidence type="ECO:0000256" key="1">
    <source>
        <dbReference type="ARBA" id="ARBA00022517"/>
    </source>
</evidence>
<protein>
    <recommendedName>
        <fullName evidence="2">Ribosome-binding factor A</fullName>
    </recommendedName>
</protein>
<evidence type="ECO:0000256" key="3">
    <source>
        <dbReference type="SAM" id="MobiDB-lite"/>
    </source>
</evidence>
<dbReference type="InterPro" id="IPR000238">
    <property type="entry name" value="RbfA"/>
</dbReference>
<keyword evidence="2" id="KW-0963">Cytoplasm</keyword>
<organism evidence="4 5">
    <name type="scientific">Paraperlucidibaca wandonensis</name>
    <dbReference type="NCBI Taxonomy" id="1268273"/>
    <lineage>
        <taxon>Bacteria</taxon>
        <taxon>Pseudomonadati</taxon>
        <taxon>Pseudomonadota</taxon>
        <taxon>Gammaproteobacteria</taxon>
        <taxon>Moraxellales</taxon>
        <taxon>Moraxellaceae</taxon>
        <taxon>Paraperlucidibaca</taxon>
    </lineage>
</organism>
<dbReference type="PANTHER" id="PTHR33515:SF1">
    <property type="entry name" value="RIBOSOME-BINDING FACTOR A, CHLOROPLASTIC-RELATED"/>
    <property type="match status" value="1"/>
</dbReference>
<sequence length="143" mass="15560">MSQRTQRLGDQIQRDISGLIRQRLRDPRLGMVTISAVKVSPDMGYADIYVTILGKTLDESPDEGIAILNAASGILRGELGRGLRTRIVPHLRFHHDVVTSRGNRMADLITQAVAADVKNAEANNSAEVDATNPDSTPADDSRD</sequence>
<keyword evidence="5" id="KW-1185">Reference proteome</keyword>
<evidence type="ECO:0000256" key="2">
    <source>
        <dbReference type="HAMAP-Rule" id="MF_00003"/>
    </source>
</evidence>
<dbReference type="EMBL" id="JBHTIT010000001">
    <property type="protein sequence ID" value="MFD0950885.1"/>
    <property type="molecule type" value="Genomic_DNA"/>
</dbReference>
<dbReference type="InterPro" id="IPR015946">
    <property type="entry name" value="KH_dom-like_a/b"/>
</dbReference>
<dbReference type="PANTHER" id="PTHR33515">
    <property type="entry name" value="RIBOSOME-BINDING FACTOR A, CHLOROPLASTIC-RELATED"/>
    <property type="match status" value="1"/>
</dbReference>
<comment type="similarity">
    <text evidence="2">Belongs to the RbfA family.</text>
</comment>
<accession>A0ABW3HJF2</accession>
<evidence type="ECO:0000313" key="5">
    <source>
        <dbReference type="Proteomes" id="UP001597044"/>
    </source>
</evidence>
<gene>
    <name evidence="2 4" type="primary">rbfA</name>
    <name evidence="4" type="ORF">ACFQ0F_10875</name>
</gene>
<dbReference type="InterPro" id="IPR023799">
    <property type="entry name" value="RbfA_dom_sf"/>
</dbReference>
<dbReference type="SUPFAM" id="SSF89919">
    <property type="entry name" value="Ribosome-binding factor A, RbfA"/>
    <property type="match status" value="1"/>
</dbReference>